<dbReference type="RefSeq" id="XP_024890649.1">
    <property type="nucleotide sequence ID" value="XM_025034881.1"/>
</dbReference>
<reference evidence="3" key="1">
    <citation type="submission" date="2025-08" db="UniProtKB">
        <authorList>
            <consortium name="RefSeq"/>
        </authorList>
    </citation>
    <scope>IDENTIFICATION</scope>
    <source>
        <tissue evidence="3">Whole body</tissue>
    </source>
</reference>
<gene>
    <name evidence="3" type="primary">LOC112466658</name>
</gene>
<name>A0A6J1R6I8_9HYME</name>
<keyword evidence="2" id="KW-1185">Reference proteome</keyword>
<feature type="coiled-coil region" evidence="1">
    <location>
        <begin position="4"/>
        <end position="46"/>
    </location>
</feature>
<evidence type="ECO:0000313" key="2">
    <source>
        <dbReference type="Proteomes" id="UP000504618"/>
    </source>
</evidence>
<dbReference type="AlphaFoldDB" id="A0A6J1R6I8"/>
<keyword evidence="1" id="KW-0175">Coiled coil</keyword>
<dbReference type="GeneID" id="112466658"/>
<evidence type="ECO:0000313" key="3">
    <source>
        <dbReference type="RefSeq" id="XP_024890649.1"/>
    </source>
</evidence>
<proteinExistence type="predicted"/>
<evidence type="ECO:0000256" key="1">
    <source>
        <dbReference type="SAM" id="Coils"/>
    </source>
</evidence>
<protein>
    <submittedName>
        <fullName evidence="3">Histone-lysine N-methyltransferase, H3 lysine-79 specific-like</fullName>
    </submittedName>
</protein>
<dbReference type="Proteomes" id="UP000504618">
    <property type="component" value="Unplaced"/>
</dbReference>
<organism evidence="2 3">
    <name type="scientific">Temnothorax curvispinosus</name>
    <dbReference type="NCBI Taxonomy" id="300111"/>
    <lineage>
        <taxon>Eukaryota</taxon>
        <taxon>Metazoa</taxon>
        <taxon>Ecdysozoa</taxon>
        <taxon>Arthropoda</taxon>
        <taxon>Hexapoda</taxon>
        <taxon>Insecta</taxon>
        <taxon>Pterygota</taxon>
        <taxon>Neoptera</taxon>
        <taxon>Endopterygota</taxon>
        <taxon>Hymenoptera</taxon>
        <taxon>Apocrita</taxon>
        <taxon>Aculeata</taxon>
        <taxon>Formicoidea</taxon>
        <taxon>Formicidae</taxon>
        <taxon>Myrmicinae</taxon>
        <taxon>Temnothorax</taxon>
    </lineage>
</organism>
<sequence length="167" mass="21161">MGGLERLEEEAQEKTKEVIQWDEESIKKYKEKAEEVEMKGEEVEDVWENLKKAVEKSMVRKRIKIRRKKIGEKDWWDEKCKKKKRGLKRTYKRWRMRKEGKEKYVRLRKEFREMCRRKEEKRLEKYEEEVRSAKTEEQIWKIIYKERKKRVLIEEDIEMEEWEKYFM</sequence>
<accession>A0A6J1R6I8</accession>